<reference evidence="1" key="2">
    <citation type="journal article" date="2023" name="IMA Fungus">
        <title>Comparative genomic study of the Penicillium genus elucidates a diverse pangenome and 15 lateral gene transfer events.</title>
        <authorList>
            <person name="Petersen C."/>
            <person name="Sorensen T."/>
            <person name="Nielsen M.R."/>
            <person name="Sondergaard T.E."/>
            <person name="Sorensen J.L."/>
            <person name="Fitzpatrick D.A."/>
            <person name="Frisvad J.C."/>
            <person name="Nielsen K.L."/>
        </authorList>
    </citation>
    <scope>NUCLEOTIDE SEQUENCE</scope>
    <source>
        <strain evidence="1">IBT 23319</strain>
    </source>
</reference>
<evidence type="ECO:0000313" key="1">
    <source>
        <dbReference type="EMBL" id="KAJ5220921.1"/>
    </source>
</evidence>
<keyword evidence="2" id="KW-1185">Reference proteome</keyword>
<dbReference type="AlphaFoldDB" id="A0A9W9NJ35"/>
<dbReference type="OrthoDB" id="4363173at2759"/>
<organism evidence="1 2">
    <name type="scientific">Penicillium citrinum</name>
    <dbReference type="NCBI Taxonomy" id="5077"/>
    <lineage>
        <taxon>Eukaryota</taxon>
        <taxon>Fungi</taxon>
        <taxon>Dikarya</taxon>
        <taxon>Ascomycota</taxon>
        <taxon>Pezizomycotina</taxon>
        <taxon>Eurotiomycetes</taxon>
        <taxon>Eurotiomycetidae</taxon>
        <taxon>Eurotiales</taxon>
        <taxon>Aspergillaceae</taxon>
        <taxon>Penicillium</taxon>
    </lineage>
</organism>
<accession>A0A9W9NJ35</accession>
<dbReference type="RefSeq" id="XP_056495844.1">
    <property type="nucleotide sequence ID" value="XM_056648713.1"/>
</dbReference>
<protein>
    <submittedName>
        <fullName evidence="1">Uncharacterized protein</fullName>
    </submittedName>
</protein>
<reference evidence="1" key="1">
    <citation type="submission" date="2022-11" db="EMBL/GenBank/DDBJ databases">
        <authorList>
            <person name="Petersen C."/>
        </authorList>
    </citation>
    <scope>NUCLEOTIDE SEQUENCE</scope>
    <source>
        <strain evidence="1">IBT 23319</strain>
    </source>
</reference>
<dbReference type="EMBL" id="JAPQKT010000009">
    <property type="protein sequence ID" value="KAJ5220921.1"/>
    <property type="molecule type" value="Genomic_DNA"/>
</dbReference>
<name>A0A9W9NJ35_PENCI</name>
<dbReference type="GeneID" id="81387880"/>
<comment type="caution">
    <text evidence="1">The sequence shown here is derived from an EMBL/GenBank/DDBJ whole genome shotgun (WGS) entry which is preliminary data.</text>
</comment>
<sequence length="220" mass="25587">MNDIPKSWNWSPDELDLDTDDIDAHIARNKERIEDGILPRLFEIRLREYEKKKAYRDQMISSEPKGLSMSVITRLTSLKDMKKILEKNGDENEQLSNVNALIKAYRERTLDWSQDGKVTYWYKGTQLCQPRDFIIEELIELNRKYNPEKKHNEGKGFWVEGIWFEVRVPGSPNGIKMEFLEDTGANTMSIYSSDLETLINGTGVPGLIPPEPRRYSRSNS</sequence>
<proteinExistence type="predicted"/>
<gene>
    <name evidence="1" type="ORF">N7469_009808</name>
</gene>
<dbReference type="Proteomes" id="UP001147733">
    <property type="component" value="Unassembled WGS sequence"/>
</dbReference>
<evidence type="ECO:0000313" key="2">
    <source>
        <dbReference type="Proteomes" id="UP001147733"/>
    </source>
</evidence>